<reference evidence="7 8" key="1">
    <citation type="submission" date="2016-10" db="EMBL/GenBank/DDBJ databases">
        <authorList>
            <person name="de Groot N.N."/>
        </authorList>
    </citation>
    <scope>NUCLEOTIDE SEQUENCE [LARGE SCALE GENOMIC DNA]</scope>
    <source>
        <strain evidence="7 8">DSM 19886</strain>
    </source>
</reference>
<dbReference type="EMBL" id="FNGV01000004">
    <property type="protein sequence ID" value="SDM05531.1"/>
    <property type="molecule type" value="Genomic_DNA"/>
</dbReference>
<evidence type="ECO:0000259" key="5">
    <source>
        <dbReference type="Pfam" id="PF04542"/>
    </source>
</evidence>
<dbReference type="OrthoDB" id="9772248at2"/>
<dbReference type="InterPro" id="IPR013324">
    <property type="entry name" value="RNA_pol_sigma_r3/r4-like"/>
</dbReference>
<dbReference type="GO" id="GO:0016987">
    <property type="term" value="F:sigma factor activity"/>
    <property type="evidence" value="ECO:0007669"/>
    <property type="project" value="UniProtKB-KW"/>
</dbReference>
<evidence type="ECO:0000256" key="2">
    <source>
        <dbReference type="ARBA" id="ARBA00023015"/>
    </source>
</evidence>
<dbReference type="CDD" id="cd06171">
    <property type="entry name" value="Sigma70_r4"/>
    <property type="match status" value="1"/>
</dbReference>
<name>A0A1G9Q459_9FLAO</name>
<dbReference type="NCBIfam" id="TIGR02937">
    <property type="entry name" value="sigma70-ECF"/>
    <property type="match status" value="1"/>
</dbReference>
<keyword evidence="3" id="KW-0731">Sigma factor</keyword>
<keyword evidence="4" id="KW-0804">Transcription</keyword>
<evidence type="ECO:0000313" key="8">
    <source>
        <dbReference type="Proteomes" id="UP000199440"/>
    </source>
</evidence>
<dbReference type="InterPro" id="IPR007627">
    <property type="entry name" value="RNA_pol_sigma70_r2"/>
</dbReference>
<comment type="similarity">
    <text evidence="1">Belongs to the sigma-70 factor family. ECF subfamily.</text>
</comment>
<dbReference type="InterPro" id="IPR039425">
    <property type="entry name" value="RNA_pol_sigma-70-like"/>
</dbReference>
<dbReference type="PANTHER" id="PTHR43133:SF46">
    <property type="entry name" value="RNA POLYMERASE SIGMA-70 FACTOR ECF SUBFAMILY"/>
    <property type="match status" value="1"/>
</dbReference>
<dbReference type="Proteomes" id="UP000199440">
    <property type="component" value="Unassembled WGS sequence"/>
</dbReference>
<feature type="domain" description="RNA polymerase sigma factor 70 region 4 type 2" evidence="6">
    <location>
        <begin position="109"/>
        <end position="160"/>
    </location>
</feature>
<keyword evidence="8" id="KW-1185">Reference proteome</keyword>
<dbReference type="InterPro" id="IPR036388">
    <property type="entry name" value="WH-like_DNA-bd_sf"/>
</dbReference>
<dbReference type="Gene3D" id="1.10.10.10">
    <property type="entry name" value="Winged helix-like DNA-binding domain superfamily/Winged helix DNA-binding domain"/>
    <property type="match status" value="1"/>
</dbReference>
<protein>
    <submittedName>
        <fullName evidence="7">RNA polymerase sigma-70 factor, ECF subfamily</fullName>
    </submittedName>
</protein>
<proteinExistence type="inferred from homology"/>
<feature type="domain" description="RNA polymerase sigma-70 region 2" evidence="5">
    <location>
        <begin position="15"/>
        <end position="81"/>
    </location>
</feature>
<dbReference type="InterPro" id="IPR013249">
    <property type="entry name" value="RNA_pol_sigma70_r4_t2"/>
</dbReference>
<evidence type="ECO:0000313" key="7">
    <source>
        <dbReference type="EMBL" id="SDM05531.1"/>
    </source>
</evidence>
<dbReference type="RefSeq" id="WP_089888801.1">
    <property type="nucleotide sequence ID" value="NZ_FNGV01000004.1"/>
</dbReference>
<evidence type="ECO:0000259" key="6">
    <source>
        <dbReference type="Pfam" id="PF08281"/>
    </source>
</evidence>
<keyword evidence="2" id="KW-0805">Transcription regulation</keyword>
<gene>
    <name evidence="7" type="ORF">SAMN04488514_104286</name>
</gene>
<dbReference type="InterPro" id="IPR014284">
    <property type="entry name" value="RNA_pol_sigma-70_dom"/>
</dbReference>
<evidence type="ECO:0000256" key="4">
    <source>
        <dbReference type="ARBA" id="ARBA00023163"/>
    </source>
</evidence>
<dbReference type="Gene3D" id="1.10.1740.10">
    <property type="match status" value="1"/>
</dbReference>
<evidence type="ECO:0000256" key="1">
    <source>
        <dbReference type="ARBA" id="ARBA00010641"/>
    </source>
</evidence>
<dbReference type="PANTHER" id="PTHR43133">
    <property type="entry name" value="RNA POLYMERASE ECF-TYPE SIGMA FACTO"/>
    <property type="match status" value="1"/>
</dbReference>
<dbReference type="SUPFAM" id="SSF88659">
    <property type="entry name" value="Sigma3 and sigma4 domains of RNA polymerase sigma factors"/>
    <property type="match status" value="1"/>
</dbReference>
<dbReference type="AlphaFoldDB" id="A0A1G9Q459"/>
<organism evidence="7 8">
    <name type="scientific">Kriegella aquimaris</name>
    <dbReference type="NCBI Taxonomy" id="192904"/>
    <lineage>
        <taxon>Bacteria</taxon>
        <taxon>Pseudomonadati</taxon>
        <taxon>Bacteroidota</taxon>
        <taxon>Flavobacteriia</taxon>
        <taxon>Flavobacteriales</taxon>
        <taxon>Flavobacteriaceae</taxon>
        <taxon>Kriegella</taxon>
    </lineage>
</organism>
<dbReference type="Pfam" id="PF04542">
    <property type="entry name" value="Sigma70_r2"/>
    <property type="match status" value="1"/>
</dbReference>
<evidence type="ECO:0000256" key="3">
    <source>
        <dbReference type="ARBA" id="ARBA00023082"/>
    </source>
</evidence>
<dbReference type="InterPro" id="IPR013325">
    <property type="entry name" value="RNA_pol_sigma_r2"/>
</dbReference>
<dbReference type="SUPFAM" id="SSF88946">
    <property type="entry name" value="Sigma2 domain of RNA polymerase sigma factors"/>
    <property type="match status" value="1"/>
</dbReference>
<dbReference type="GO" id="GO:0003677">
    <property type="term" value="F:DNA binding"/>
    <property type="evidence" value="ECO:0007669"/>
    <property type="project" value="InterPro"/>
</dbReference>
<accession>A0A1G9Q459</accession>
<dbReference type="Pfam" id="PF08281">
    <property type="entry name" value="Sigma70_r4_2"/>
    <property type="match status" value="1"/>
</dbReference>
<dbReference type="STRING" id="192904.SAMN04488514_104286"/>
<sequence>MPLHQKNDADELEQLFKEHYSLLCLISFGILKDKEAAKDIVQDFFISYWQRRTTISITISFKAYAIRAVKNLSLLSLEKAKKEKSILHDLKPIVYEDPKVLGAPHSNGKVLALLNKLPESRRQIFISAILNGQSYAEIAETQGISINTVKTQMKRAYAFLRTEAAENLLRIVFWGTFVYVN</sequence>
<dbReference type="GO" id="GO:0006352">
    <property type="term" value="P:DNA-templated transcription initiation"/>
    <property type="evidence" value="ECO:0007669"/>
    <property type="project" value="InterPro"/>
</dbReference>